<evidence type="ECO:0000313" key="1">
    <source>
        <dbReference type="EMBL" id="WIY46858.1"/>
    </source>
</evidence>
<name>A0ABY9AJ02_PARCI</name>
<keyword evidence="2" id="KW-1185">Reference proteome</keyword>
<sequence>MTGLKGADALDFHKKLKERNAALRNAELNAAKELADKNGKEPFDLVKLERLCDTSQAGRLVEGTERQAMYEYMYYVEYKNVGTLQDFARVVTTLASWS</sequence>
<evidence type="ECO:0000313" key="2">
    <source>
        <dbReference type="Proteomes" id="UP001242732"/>
    </source>
</evidence>
<proteinExistence type="predicted"/>
<dbReference type="Proteomes" id="UP001242732">
    <property type="component" value="Chromosome"/>
</dbReference>
<dbReference type="CDD" id="cd21418">
    <property type="entry name" value="Arc1"/>
    <property type="match status" value="1"/>
</dbReference>
<gene>
    <name evidence="1" type="ORF">QRO08_13430</name>
</gene>
<dbReference type="EMBL" id="CP127363">
    <property type="protein sequence ID" value="WIY46858.1"/>
    <property type="molecule type" value="Genomic_DNA"/>
</dbReference>
<dbReference type="GeneID" id="79792748"/>
<dbReference type="RefSeq" id="WP_011796139.1">
    <property type="nucleotide sequence ID" value="NZ_CP023687.1"/>
</dbReference>
<accession>A0ABY9AJ02</accession>
<reference evidence="1 2" key="1">
    <citation type="submission" date="2023-06" db="EMBL/GenBank/DDBJ databases">
        <authorList>
            <person name="Ham H."/>
            <person name="Park D.S."/>
        </authorList>
    </citation>
    <scope>NUCLEOTIDE SEQUENCE [LARGE SCALE GENOMIC DNA]</scope>
    <source>
        <strain evidence="1 2">KACC 17005</strain>
    </source>
</reference>
<protein>
    <submittedName>
        <fullName evidence="1">Uncharacterized protein</fullName>
    </submittedName>
</protein>
<organism evidence="1 2">
    <name type="scientific">Paracidovorax citrulli</name>
    <name type="common">Acidovorax citrulli</name>
    <dbReference type="NCBI Taxonomy" id="80869"/>
    <lineage>
        <taxon>Bacteria</taxon>
        <taxon>Pseudomonadati</taxon>
        <taxon>Pseudomonadota</taxon>
        <taxon>Betaproteobacteria</taxon>
        <taxon>Burkholderiales</taxon>
        <taxon>Comamonadaceae</taxon>
        <taxon>Paracidovorax</taxon>
    </lineage>
</organism>